<comment type="caution">
    <text evidence="3">The sequence shown here is derived from an EMBL/GenBank/DDBJ whole genome shotgun (WGS) entry which is preliminary data.</text>
</comment>
<keyword evidence="2" id="KW-0812">Transmembrane</keyword>
<keyword evidence="2" id="KW-0472">Membrane</keyword>
<dbReference type="EMBL" id="BAABDC010000005">
    <property type="protein sequence ID" value="GAA3712283.1"/>
    <property type="molecule type" value="Genomic_DNA"/>
</dbReference>
<dbReference type="Proteomes" id="UP001501468">
    <property type="component" value="Unassembled WGS sequence"/>
</dbReference>
<feature type="transmembrane region" description="Helical" evidence="2">
    <location>
        <begin position="255"/>
        <end position="274"/>
    </location>
</feature>
<sequence length="445" mass="46609">MTTDEHTAVGGDGTGKAQTQPVRTRDVAALEAEIERLRRRNAELESPRAVRARHAARTTAVVILTILGALCLTLAVPAVWARNQVLDTDRYVTNMEPLASNPDVQASVEAAVNQQIAARLDIGAFVDQALQALPPQAARLKAPIESGVSGLIGTAVHKAVTSDAFVTLWTAANRAGHNALVSLLTGEDQGKAVTVSSNGAVMLNLGPIIEQVKARLVTAGLGIAQNIPTVGATIEIARLQGVDRAQQVVRWLNTLANWLPWIGLVLLAGAVALARGRRRRALLWAALSTAIGMVLLRLALVVLREVYLDQMPTDVVTPQASAYIFDTVTRFLRDGIRLIFIIALVVALIAVLLGQRALLARAGGGVTTATRGAWDSLRNGPVGAAVADHTAVAAGAVVALGALVLVLWSNPTGLVVLVIAIIVALLLAAVYAMSHRKVASGLPAG</sequence>
<evidence type="ECO:0000256" key="1">
    <source>
        <dbReference type="SAM" id="MobiDB-lite"/>
    </source>
</evidence>
<keyword evidence="2" id="KW-1133">Transmembrane helix</keyword>
<feature type="transmembrane region" description="Helical" evidence="2">
    <location>
        <begin position="414"/>
        <end position="433"/>
    </location>
</feature>
<organism evidence="3 4">
    <name type="scientific">Terrabacter ginsenosidimutans</name>
    <dbReference type="NCBI Taxonomy" id="490575"/>
    <lineage>
        <taxon>Bacteria</taxon>
        <taxon>Bacillati</taxon>
        <taxon>Actinomycetota</taxon>
        <taxon>Actinomycetes</taxon>
        <taxon>Micrococcales</taxon>
        <taxon>Intrasporangiaceae</taxon>
        <taxon>Terrabacter</taxon>
    </lineage>
</organism>
<dbReference type="RefSeq" id="WP_344948552.1">
    <property type="nucleotide sequence ID" value="NZ_BAABDC010000005.1"/>
</dbReference>
<gene>
    <name evidence="3" type="ORF">GCM10022399_31300</name>
</gene>
<feature type="transmembrane region" description="Helical" evidence="2">
    <location>
        <begin position="386"/>
        <end position="408"/>
    </location>
</feature>
<evidence type="ECO:0000256" key="2">
    <source>
        <dbReference type="SAM" id="Phobius"/>
    </source>
</evidence>
<accession>A0ABP7DZT2</accession>
<evidence type="ECO:0000313" key="4">
    <source>
        <dbReference type="Proteomes" id="UP001501468"/>
    </source>
</evidence>
<reference evidence="4" key="1">
    <citation type="journal article" date="2019" name="Int. J. Syst. Evol. Microbiol.">
        <title>The Global Catalogue of Microorganisms (GCM) 10K type strain sequencing project: providing services to taxonomists for standard genome sequencing and annotation.</title>
        <authorList>
            <consortium name="The Broad Institute Genomics Platform"/>
            <consortium name="The Broad Institute Genome Sequencing Center for Infectious Disease"/>
            <person name="Wu L."/>
            <person name="Ma J."/>
        </authorList>
    </citation>
    <scope>NUCLEOTIDE SEQUENCE [LARGE SCALE GENOMIC DNA]</scope>
    <source>
        <strain evidence="4">JCM 17125</strain>
    </source>
</reference>
<feature type="transmembrane region" description="Helical" evidence="2">
    <location>
        <begin position="58"/>
        <end position="80"/>
    </location>
</feature>
<keyword evidence="4" id="KW-1185">Reference proteome</keyword>
<evidence type="ECO:0000313" key="3">
    <source>
        <dbReference type="EMBL" id="GAA3712283.1"/>
    </source>
</evidence>
<evidence type="ECO:0008006" key="5">
    <source>
        <dbReference type="Google" id="ProtNLM"/>
    </source>
</evidence>
<feature type="region of interest" description="Disordered" evidence="1">
    <location>
        <begin position="1"/>
        <end position="25"/>
    </location>
</feature>
<name>A0ABP7DZT2_9MICO</name>
<feature type="transmembrane region" description="Helical" evidence="2">
    <location>
        <begin position="335"/>
        <end position="353"/>
    </location>
</feature>
<proteinExistence type="predicted"/>
<feature type="transmembrane region" description="Helical" evidence="2">
    <location>
        <begin position="281"/>
        <end position="303"/>
    </location>
</feature>
<protein>
    <recommendedName>
        <fullName evidence="5">Integral membrane protein</fullName>
    </recommendedName>
</protein>